<dbReference type="Proteomes" id="UP000663828">
    <property type="component" value="Unassembled WGS sequence"/>
</dbReference>
<evidence type="ECO:0000313" key="5">
    <source>
        <dbReference type="Proteomes" id="UP000663828"/>
    </source>
</evidence>
<evidence type="ECO:0000256" key="1">
    <source>
        <dbReference type="ARBA" id="ARBA00004613"/>
    </source>
</evidence>
<organism evidence="4 5">
    <name type="scientific">Adineta ricciae</name>
    <name type="common">Rotifer</name>
    <dbReference type="NCBI Taxonomy" id="249248"/>
    <lineage>
        <taxon>Eukaryota</taxon>
        <taxon>Metazoa</taxon>
        <taxon>Spiralia</taxon>
        <taxon>Gnathifera</taxon>
        <taxon>Rotifera</taxon>
        <taxon>Eurotatoria</taxon>
        <taxon>Bdelloidea</taxon>
        <taxon>Adinetida</taxon>
        <taxon>Adinetidae</taxon>
        <taxon>Adineta</taxon>
    </lineage>
</organism>
<evidence type="ECO:0000256" key="3">
    <source>
        <dbReference type="SAM" id="SignalP"/>
    </source>
</evidence>
<name>A0A816EJX2_ADIRI</name>
<keyword evidence="5" id="KW-1185">Reference proteome</keyword>
<gene>
    <name evidence="4" type="ORF">XAT740_LOCUS54360</name>
</gene>
<dbReference type="GO" id="GO:0005576">
    <property type="term" value="C:extracellular region"/>
    <property type="evidence" value="ECO:0007669"/>
    <property type="project" value="UniProtKB-SubCell"/>
</dbReference>
<keyword evidence="3" id="KW-0732">Signal</keyword>
<comment type="caution">
    <text evidence="4">The sequence shown here is derived from an EMBL/GenBank/DDBJ whole genome shotgun (WGS) entry which is preliminary data.</text>
</comment>
<dbReference type="GO" id="GO:0008200">
    <property type="term" value="F:ion channel inhibitor activity"/>
    <property type="evidence" value="ECO:0007669"/>
    <property type="project" value="InterPro"/>
</dbReference>
<accession>A0A816EJX2</accession>
<sequence length="85" mass="9675">MIYNMKLVYMVTIFVILILMNKQVFGKPYESDEHQLGSRETVDRSVRKSEKCAGRGESCSGGRKCCSKRSCEYIGFGPVVIYYCS</sequence>
<dbReference type="Pfam" id="PF02950">
    <property type="entry name" value="Conotoxin"/>
    <property type="match status" value="1"/>
</dbReference>
<dbReference type="EMBL" id="CAJNOR010009711">
    <property type="protein sequence ID" value="CAF1647408.1"/>
    <property type="molecule type" value="Genomic_DNA"/>
</dbReference>
<comment type="subcellular location">
    <subcellularLocation>
        <location evidence="1">Secreted</location>
    </subcellularLocation>
</comment>
<evidence type="ECO:0000256" key="2">
    <source>
        <dbReference type="ARBA" id="ARBA00022525"/>
    </source>
</evidence>
<dbReference type="InterPro" id="IPR004214">
    <property type="entry name" value="Conotoxin"/>
</dbReference>
<feature type="chain" id="PRO_5032894349" evidence="3">
    <location>
        <begin position="27"/>
        <end position="85"/>
    </location>
</feature>
<reference evidence="4" key="1">
    <citation type="submission" date="2021-02" db="EMBL/GenBank/DDBJ databases">
        <authorList>
            <person name="Nowell W R."/>
        </authorList>
    </citation>
    <scope>NUCLEOTIDE SEQUENCE</scope>
</reference>
<proteinExistence type="predicted"/>
<feature type="signal peptide" evidence="3">
    <location>
        <begin position="1"/>
        <end position="26"/>
    </location>
</feature>
<dbReference type="AlphaFoldDB" id="A0A816EJX2"/>
<protein>
    <submittedName>
        <fullName evidence="4">Uncharacterized protein</fullName>
    </submittedName>
</protein>
<keyword evidence="2" id="KW-0964">Secreted</keyword>
<evidence type="ECO:0000313" key="4">
    <source>
        <dbReference type="EMBL" id="CAF1647408.1"/>
    </source>
</evidence>